<feature type="transmembrane region" description="Helical" evidence="1">
    <location>
        <begin position="112"/>
        <end position="132"/>
    </location>
</feature>
<dbReference type="Gramene" id="KCW56103">
    <property type="protein sequence ID" value="KCW56103"/>
    <property type="gene ID" value="EUGRSUZ_I01857"/>
</dbReference>
<dbReference type="AlphaFoldDB" id="A0A059AQI2"/>
<accession>A0A059AQI2</accession>
<proteinExistence type="predicted"/>
<protein>
    <submittedName>
        <fullName evidence="2">Uncharacterized protein</fullName>
    </submittedName>
</protein>
<dbReference type="InParanoid" id="A0A059AQI2"/>
<reference evidence="2" key="1">
    <citation type="submission" date="2013-07" db="EMBL/GenBank/DDBJ databases">
        <title>The genome of Eucalyptus grandis.</title>
        <authorList>
            <person name="Schmutz J."/>
            <person name="Hayes R."/>
            <person name="Myburg A."/>
            <person name="Tuskan G."/>
            <person name="Grattapaglia D."/>
            <person name="Rokhsar D.S."/>
        </authorList>
    </citation>
    <scope>NUCLEOTIDE SEQUENCE</scope>
    <source>
        <tissue evidence="2">Leaf extractions</tissue>
    </source>
</reference>
<gene>
    <name evidence="2" type="ORF">EUGRSUZ_I01857</name>
</gene>
<name>A0A059AQI2_EUCGR</name>
<keyword evidence="1" id="KW-0812">Transmembrane</keyword>
<evidence type="ECO:0000256" key="1">
    <source>
        <dbReference type="SAM" id="Phobius"/>
    </source>
</evidence>
<dbReference type="EMBL" id="KK198761">
    <property type="protein sequence ID" value="KCW56103.1"/>
    <property type="molecule type" value="Genomic_DNA"/>
</dbReference>
<keyword evidence="1" id="KW-0472">Membrane</keyword>
<organism evidence="2">
    <name type="scientific">Eucalyptus grandis</name>
    <name type="common">Flooded gum</name>
    <dbReference type="NCBI Taxonomy" id="71139"/>
    <lineage>
        <taxon>Eukaryota</taxon>
        <taxon>Viridiplantae</taxon>
        <taxon>Streptophyta</taxon>
        <taxon>Embryophyta</taxon>
        <taxon>Tracheophyta</taxon>
        <taxon>Spermatophyta</taxon>
        <taxon>Magnoliopsida</taxon>
        <taxon>eudicotyledons</taxon>
        <taxon>Gunneridae</taxon>
        <taxon>Pentapetalae</taxon>
        <taxon>rosids</taxon>
        <taxon>malvids</taxon>
        <taxon>Myrtales</taxon>
        <taxon>Myrtaceae</taxon>
        <taxon>Myrtoideae</taxon>
        <taxon>Eucalypteae</taxon>
        <taxon>Eucalyptus</taxon>
    </lineage>
</organism>
<keyword evidence="1" id="KW-1133">Transmembrane helix</keyword>
<evidence type="ECO:0000313" key="2">
    <source>
        <dbReference type="EMBL" id="KCW56103.1"/>
    </source>
</evidence>
<sequence>MRERGGATKLKASLARSNAHLGDSEWSAEAPLEIGGVLHELVSQVRNEPCLQSRATSACLLLAKLLELDNKHSSIVKRLLIRPTTTYIGAIAKPSRIKASSPYSSNSKRPTYSLFPFFSHNLFYILVCYFYCSVRLRSPGGKQ</sequence>